<feature type="compositionally biased region" description="Basic and acidic residues" evidence="1">
    <location>
        <begin position="60"/>
        <end position="75"/>
    </location>
</feature>
<name>A0A4Z2GPC0_9TELE</name>
<dbReference type="EMBL" id="SRLO01000478">
    <property type="protein sequence ID" value="TNN54663.1"/>
    <property type="molecule type" value="Genomic_DNA"/>
</dbReference>
<accession>A0A4Z2GPC0</accession>
<protein>
    <submittedName>
        <fullName evidence="2">Uncharacterized protein</fullName>
    </submittedName>
</protein>
<dbReference type="Proteomes" id="UP000314294">
    <property type="component" value="Unassembled WGS sequence"/>
</dbReference>
<reference evidence="2 3" key="1">
    <citation type="submission" date="2019-03" db="EMBL/GenBank/DDBJ databases">
        <title>First draft genome of Liparis tanakae, snailfish: a comprehensive survey of snailfish specific genes.</title>
        <authorList>
            <person name="Kim W."/>
            <person name="Song I."/>
            <person name="Jeong J.-H."/>
            <person name="Kim D."/>
            <person name="Kim S."/>
            <person name="Ryu S."/>
            <person name="Song J.Y."/>
            <person name="Lee S.K."/>
        </authorList>
    </citation>
    <scope>NUCLEOTIDE SEQUENCE [LARGE SCALE GENOMIC DNA]</scope>
    <source>
        <tissue evidence="2">Muscle</tissue>
    </source>
</reference>
<evidence type="ECO:0000256" key="1">
    <source>
        <dbReference type="SAM" id="MobiDB-lite"/>
    </source>
</evidence>
<evidence type="ECO:0000313" key="3">
    <source>
        <dbReference type="Proteomes" id="UP000314294"/>
    </source>
</evidence>
<organism evidence="2 3">
    <name type="scientific">Liparis tanakae</name>
    <name type="common">Tanaka's snailfish</name>
    <dbReference type="NCBI Taxonomy" id="230148"/>
    <lineage>
        <taxon>Eukaryota</taxon>
        <taxon>Metazoa</taxon>
        <taxon>Chordata</taxon>
        <taxon>Craniata</taxon>
        <taxon>Vertebrata</taxon>
        <taxon>Euteleostomi</taxon>
        <taxon>Actinopterygii</taxon>
        <taxon>Neopterygii</taxon>
        <taxon>Teleostei</taxon>
        <taxon>Neoteleostei</taxon>
        <taxon>Acanthomorphata</taxon>
        <taxon>Eupercaria</taxon>
        <taxon>Perciformes</taxon>
        <taxon>Cottioidei</taxon>
        <taxon>Cottales</taxon>
        <taxon>Liparidae</taxon>
        <taxon>Liparis</taxon>
    </lineage>
</organism>
<sequence>MVQVLVLDEVTFLLLQWEPGAIDKPLAPHDWDVVLCGCGARPSSDDSHRTTNLKVAATRQDVRQRADKGRGEGGRELVNMM</sequence>
<keyword evidence="3" id="KW-1185">Reference proteome</keyword>
<evidence type="ECO:0000313" key="2">
    <source>
        <dbReference type="EMBL" id="TNN54663.1"/>
    </source>
</evidence>
<gene>
    <name evidence="2" type="ORF">EYF80_035145</name>
</gene>
<feature type="region of interest" description="Disordered" evidence="1">
    <location>
        <begin position="42"/>
        <end position="81"/>
    </location>
</feature>
<dbReference type="AlphaFoldDB" id="A0A4Z2GPC0"/>
<comment type="caution">
    <text evidence="2">The sequence shown here is derived from an EMBL/GenBank/DDBJ whole genome shotgun (WGS) entry which is preliminary data.</text>
</comment>
<proteinExistence type="predicted"/>